<evidence type="ECO:0000256" key="9">
    <source>
        <dbReference type="ARBA" id="ARBA00023098"/>
    </source>
</evidence>
<dbReference type="Pfam" id="PF19279">
    <property type="entry name" value="YegS_C"/>
    <property type="match status" value="1"/>
</dbReference>
<keyword evidence="9" id="KW-0443">Lipid metabolism</keyword>
<keyword evidence="7" id="KW-0067">ATP-binding</keyword>
<accession>A0A2K2H5G7</accession>
<dbReference type="Gene3D" id="3.40.50.10330">
    <property type="entry name" value="Probable inorganic polyphosphate/atp-NAD kinase, domain 1"/>
    <property type="match status" value="1"/>
</dbReference>
<gene>
    <name evidence="13" type="ORF">C2E25_16945</name>
</gene>
<dbReference type="AlphaFoldDB" id="A0A2K2H5G7"/>
<evidence type="ECO:0000259" key="12">
    <source>
        <dbReference type="PROSITE" id="PS50146"/>
    </source>
</evidence>
<dbReference type="GO" id="GO:0005524">
    <property type="term" value="F:ATP binding"/>
    <property type="evidence" value="ECO:0007669"/>
    <property type="project" value="UniProtKB-KW"/>
</dbReference>
<dbReference type="GO" id="GO:0005886">
    <property type="term" value="C:plasma membrane"/>
    <property type="evidence" value="ECO:0007669"/>
    <property type="project" value="TreeGrafter"/>
</dbReference>
<protein>
    <submittedName>
        <fullName evidence="13">Diacylglycerol kinase</fullName>
    </submittedName>
</protein>
<dbReference type="Proteomes" id="UP000236340">
    <property type="component" value="Unassembled WGS sequence"/>
</dbReference>
<dbReference type="NCBIfam" id="TIGR00147">
    <property type="entry name" value="YegS/Rv2252/BmrU family lipid kinase"/>
    <property type="match status" value="1"/>
</dbReference>
<dbReference type="InterPro" id="IPR001206">
    <property type="entry name" value="Diacylglycerol_kinase_cat_dom"/>
</dbReference>
<dbReference type="GO" id="GO:0008654">
    <property type="term" value="P:phospholipid biosynthetic process"/>
    <property type="evidence" value="ECO:0007669"/>
    <property type="project" value="UniProtKB-KW"/>
</dbReference>
<keyword evidence="2" id="KW-0444">Lipid biosynthesis</keyword>
<keyword evidence="11" id="KW-1208">Phospholipid metabolism</keyword>
<comment type="caution">
    <text evidence="13">The sequence shown here is derived from an EMBL/GenBank/DDBJ whole genome shotgun (WGS) entry which is preliminary data.</text>
</comment>
<reference evidence="13 14" key="1">
    <citation type="journal article" date="2018" name="Genome Announc.">
        <title>Genome Sequence of Geothermobacter sp. HR-1 Iron Reducer from the Loihi Seamount.</title>
        <authorList>
            <person name="Smith H."/>
            <person name="Abuyen K."/>
            <person name="Tremblay J."/>
            <person name="Savalia P."/>
            <person name="Perez-Rodriguez I."/>
            <person name="Emerson D."/>
            <person name="Tully B."/>
            <person name="Amend J."/>
        </authorList>
    </citation>
    <scope>NUCLEOTIDE SEQUENCE [LARGE SCALE GENOMIC DNA]</scope>
    <source>
        <strain evidence="13 14">HR-1</strain>
    </source>
</reference>
<evidence type="ECO:0000256" key="1">
    <source>
        <dbReference type="ARBA" id="ARBA00001946"/>
    </source>
</evidence>
<evidence type="ECO:0000256" key="8">
    <source>
        <dbReference type="ARBA" id="ARBA00022842"/>
    </source>
</evidence>
<evidence type="ECO:0000256" key="4">
    <source>
        <dbReference type="ARBA" id="ARBA00022723"/>
    </source>
</evidence>
<dbReference type="Pfam" id="PF00781">
    <property type="entry name" value="DAGK_cat"/>
    <property type="match status" value="1"/>
</dbReference>
<organism evidence="13 14">
    <name type="scientific">Geothermobacter hydrogeniphilus</name>
    <dbReference type="NCBI Taxonomy" id="1969733"/>
    <lineage>
        <taxon>Bacteria</taxon>
        <taxon>Pseudomonadati</taxon>
        <taxon>Thermodesulfobacteriota</taxon>
        <taxon>Desulfuromonadia</taxon>
        <taxon>Desulfuromonadales</taxon>
        <taxon>Geothermobacteraceae</taxon>
        <taxon>Geothermobacter</taxon>
    </lineage>
</organism>
<keyword evidence="10" id="KW-0594">Phospholipid biosynthesis</keyword>
<dbReference type="SUPFAM" id="SSF111331">
    <property type="entry name" value="NAD kinase/diacylglycerol kinase-like"/>
    <property type="match status" value="1"/>
</dbReference>
<keyword evidence="8" id="KW-0460">Magnesium</keyword>
<keyword evidence="5" id="KW-0547">Nucleotide-binding</keyword>
<sequence length="288" mass="31526">MMRLLLIANPVAGGDARPRIDRALKLLRDAGAEVELAQTTATGDAERWAGEAGRESRYQRVLVAGGDGTLNEAANGLVGSDLPLAFLPLGTTNVFALETGLPTTTENLCRLALEGKPRPIHLGRAGERYFLLMAGLGFDAEAVRLLRPGLKQRLGKGAYLVSALQTLLRFPPFPLEIETDSGHFCGHGAIISNARLYGGPFSFTPAAGLFSDRFEVCLFQQWNRRTLLRHALALLRRRPLDPRRVKIFSCRRISIKSPQVPVQLDGDFFCHTPLDLDIGSTCLQMILP</sequence>
<keyword evidence="6 13" id="KW-0418">Kinase</keyword>
<dbReference type="OrthoDB" id="142078at2"/>
<evidence type="ECO:0000256" key="5">
    <source>
        <dbReference type="ARBA" id="ARBA00022741"/>
    </source>
</evidence>
<evidence type="ECO:0000313" key="13">
    <source>
        <dbReference type="EMBL" id="PNU18575.1"/>
    </source>
</evidence>
<evidence type="ECO:0000256" key="11">
    <source>
        <dbReference type="ARBA" id="ARBA00023264"/>
    </source>
</evidence>
<dbReference type="InterPro" id="IPR005218">
    <property type="entry name" value="Diacylglycerol/lipid_kinase"/>
</dbReference>
<evidence type="ECO:0000256" key="6">
    <source>
        <dbReference type="ARBA" id="ARBA00022777"/>
    </source>
</evidence>
<keyword evidence="3" id="KW-0808">Transferase</keyword>
<dbReference type="PANTHER" id="PTHR12358:SF106">
    <property type="entry name" value="LIPID KINASE YEGS"/>
    <property type="match status" value="1"/>
</dbReference>
<dbReference type="Gene3D" id="2.60.200.40">
    <property type="match status" value="1"/>
</dbReference>
<comment type="cofactor">
    <cofactor evidence="1">
        <name>Mg(2+)</name>
        <dbReference type="ChEBI" id="CHEBI:18420"/>
    </cofactor>
</comment>
<dbReference type="RefSeq" id="WP_103116896.1">
    <property type="nucleotide sequence ID" value="NZ_PPFX01000066.1"/>
</dbReference>
<dbReference type="GO" id="GO:0016301">
    <property type="term" value="F:kinase activity"/>
    <property type="evidence" value="ECO:0007669"/>
    <property type="project" value="UniProtKB-KW"/>
</dbReference>
<dbReference type="InterPro" id="IPR017438">
    <property type="entry name" value="ATP-NAD_kinase_N"/>
</dbReference>
<dbReference type="PANTHER" id="PTHR12358">
    <property type="entry name" value="SPHINGOSINE KINASE"/>
    <property type="match status" value="1"/>
</dbReference>
<dbReference type="InterPro" id="IPR045540">
    <property type="entry name" value="YegS/DAGK_C"/>
</dbReference>
<evidence type="ECO:0000256" key="7">
    <source>
        <dbReference type="ARBA" id="ARBA00022840"/>
    </source>
</evidence>
<evidence type="ECO:0000256" key="10">
    <source>
        <dbReference type="ARBA" id="ARBA00023209"/>
    </source>
</evidence>
<keyword evidence="4" id="KW-0479">Metal-binding</keyword>
<dbReference type="PROSITE" id="PS50146">
    <property type="entry name" value="DAGK"/>
    <property type="match status" value="1"/>
</dbReference>
<name>A0A2K2H5G7_9BACT</name>
<dbReference type="InterPro" id="IPR016064">
    <property type="entry name" value="NAD/diacylglycerol_kinase_sf"/>
</dbReference>
<evidence type="ECO:0000313" key="14">
    <source>
        <dbReference type="Proteomes" id="UP000236340"/>
    </source>
</evidence>
<feature type="domain" description="DAGKc" evidence="12">
    <location>
        <begin position="1"/>
        <end position="129"/>
    </location>
</feature>
<dbReference type="EMBL" id="PPFX01000066">
    <property type="protein sequence ID" value="PNU18575.1"/>
    <property type="molecule type" value="Genomic_DNA"/>
</dbReference>
<dbReference type="InterPro" id="IPR050187">
    <property type="entry name" value="Lipid_Phosphate_FormReg"/>
</dbReference>
<evidence type="ECO:0000256" key="2">
    <source>
        <dbReference type="ARBA" id="ARBA00022516"/>
    </source>
</evidence>
<evidence type="ECO:0000256" key="3">
    <source>
        <dbReference type="ARBA" id="ARBA00022679"/>
    </source>
</evidence>
<proteinExistence type="predicted"/>
<dbReference type="SMART" id="SM00046">
    <property type="entry name" value="DAGKc"/>
    <property type="match status" value="1"/>
</dbReference>
<dbReference type="GO" id="GO:0046872">
    <property type="term" value="F:metal ion binding"/>
    <property type="evidence" value="ECO:0007669"/>
    <property type="project" value="UniProtKB-KW"/>
</dbReference>